<evidence type="ECO:0000256" key="2">
    <source>
        <dbReference type="ARBA" id="ARBA00010752"/>
    </source>
</evidence>
<evidence type="ECO:0000256" key="4">
    <source>
        <dbReference type="ARBA" id="ARBA00022490"/>
    </source>
</evidence>
<dbReference type="GO" id="GO:0008408">
    <property type="term" value="F:3'-5' exonuclease activity"/>
    <property type="evidence" value="ECO:0007669"/>
    <property type="project" value="InterPro"/>
</dbReference>
<organism evidence="14 15">
    <name type="scientific">Acidiphilium rubrum</name>
    <dbReference type="NCBI Taxonomy" id="526"/>
    <lineage>
        <taxon>Bacteria</taxon>
        <taxon>Pseudomonadati</taxon>
        <taxon>Pseudomonadota</taxon>
        <taxon>Alphaproteobacteria</taxon>
        <taxon>Acetobacterales</taxon>
        <taxon>Acidocellaceae</taxon>
        <taxon>Acidiphilium</taxon>
    </lineage>
</organism>
<comment type="subcellular location">
    <subcellularLocation>
        <location evidence="1 10">Cytoplasm</location>
    </subcellularLocation>
</comment>
<dbReference type="GO" id="GO:0005737">
    <property type="term" value="C:cytoplasm"/>
    <property type="evidence" value="ECO:0007669"/>
    <property type="project" value="UniProtKB-SubCell"/>
</dbReference>
<dbReference type="CDD" id="cd00140">
    <property type="entry name" value="beta_clamp"/>
    <property type="match status" value="1"/>
</dbReference>
<keyword evidence="8 10" id="KW-0239">DNA-directed DNA polymerase</keyword>
<feature type="domain" description="DNA polymerase III beta sliding clamp N-terminal" evidence="11">
    <location>
        <begin position="32"/>
        <end position="152"/>
    </location>
</feature>
<name>A0A8G2CJY8_ACIRU</name>
<dbReference type="Pfam" id="PF00712">
    <property type="entry name" value="DNA_pol3_beta"/>
    <property type="match status" value="1"/>
</dbReference>
<gene>
    <name evidence="14" type="ORF">SAMN05421828_10770</name>
</gene>
<dbReference type="GO" id="GO:0003887">
    <property type="term" value="F:DNA-directed DNA polymerase activity"/>
    <property type="evidence" value="ECO:0007669"/>
    <property type="project" value="UniProtKB-UniRule"/>
</dbReference>
<dbReference type="InterPro" id="IPR001001">
    <property type="entry name" value="DNA_polIII_beta"/>
</dbReference>
<protein>
    <recommendedName>
        <fullName evidence="3 10">Beta sliding clamp</fullName>
    </recommendedName>
</protein>
<dbReference type="Proteomes" id="UP000186308">
    <property type="component" value="Unassembled WGS sequence"/>
</dbReference>
<evidence type="ECO:0000259" key="12">
    <source>
        <dbReference type="Pfam" id="PF02767"/>
    </source>
</evidence>
<dbReference type="SUPFAM" id="SSF55979">
    <property type="entry name" value="DNA clamp"/>
    <property type="match status" value="3"/>
</dbReference>
<comment type="similarity">
    <text evidence="2 10">Belongs to the beta sliding clamp family.</text>
</comment>
<dbReference type="InterPro" id="IPR022637">
    <property type="entry name" value="DNA_polIII_beta_cen"/>
</dbReference>
<dbReference type="Gene3D" id="3.10.150.10">
    <property type="entry name" value="DNA Polymerase III, subunit A, domain 2"/>
    <property type="match status" value="1"/>
</dbReference>
<proteinExistence type="inferred from homology"/>
<evidence type="ECO:0000256" key="10">
    <source>
        <dbReference type="PIRNR" id="PIRNR000804"/>
    </source>
</evidence>
<keyword evidence="7 10" id="KW-0235">DNA replication</keyword>
<dbReference type="GO" id="GO:0003677">
    <property type="term" value="F:DNA binding"/>
    <property type="evidence" value="ECO:0007669"/>
    <property type="project" value="UniProtKB-UniRule"/>
</dbReference>
<evidence type="ECO:0000256" key="3">
    <source>
        <dbReference type="ARBA" id="ARBA00021035"/>
    </source>
</evidence>
<evidence type="ECO:0000256" key="8">
    <source>
        <dbReference type="ARBA" id="ARBA00022932"/>
    </source>
</evidence>
<comment type="subunit">
    <text evidence="10">Forms a ring-shaped head-to-tail homodimer around DNA.</text>
</comment>
<dbReference type="PIRSF" id="PIRSF000804">
    <property type="entry name" value="DNA_pol_III_b"/>
    <property type="match status" value="1"/>
</dbReference>
<evidence type="ECO:0000313" key="15">
    <source>
        <dbReference type="Proteomes" id="UP000186308"/>
    </source>
</evidence>
<evidence type="ECO:0000256" key="5">
    <source>
        <dbReference type="ARBA" id="ARBA00022679"/>
    </source>
</evidence>
<keyword evidence="15" id="KW-1185">Reference proteome</keyword>
<dbReference type="NCBIfam" id="TIGR00663">
    <property type="entry name" value="dnan"/>
    <property type="match status" value="1"/>
</dbReference>
<dbReference type="PANTHER" id="PTHR30478">
    <property type="entry name" value="DNA POLYMERASE III SUBUNIT BETA"/>
    <property type="match status" value="1"/>
</dbReference>
<sequence>MMVRAVLFMTDLGYATKPADSDARQDDWKDRMKLKADRATLLKALAHVQNVVEKRNTIPILANVLLSVKEGRLTIAATDLEIALIEDVPVEAAQDGSVTAPAATLYEIVRRQPEHAQVELDHPGGDAPLALRAGRYATKLVVLPTDEFPKLDAGKLSHRFSIPAQALRGLIDRTRFAISTEETRYYLNGIYVHAAESDGAAVLRAVATDGHRLARVEEPLPDGAAGMPGVIIPRKTVNEIRKLLEDVTGEIAIALSETRIQFTLDTMRMTSKLIDGTYPDYSKVIPVGNDKILRVDTNDFSNAVARVSAITAERHKPVKLSVARDLLVLSATSPDQGTASEELDGEQVEYSSTPLEIGFQARYLNDVTEQIKGHVEFCFADGAAPTLVRAAGDQSAIFVLMPMRV</sequence>
<feature type="domain" description="DNA polymerase III beta sliding clamp C-terminal" evidence="13">
    <location>
        <begin position="283"/>
        <end position="404"/>
    </location>
</feature>
<evidence type="ECO:0000256" key="1">
    <source>
        <dbReference type="ARBA" id="ARBA00004496"/>
    </source>
</evidence>
<dbReference type="Pfam" id="PF02767">
    <property type="entry name" value="DNA_pol3_beta_2"/>
    <property type="match status" value="1"/>
</dbReference>
<keyword evidence="9" id="KW-0238">DNA-binding</keyword>
<dbReference type="Gene3D" id="3.70.10.10">
    <property type="match status" value="1"/>
</dbReference>
<dbReference type="GO" id="GO:0006271">
    <property type="term" value="P:DNA strand elongation involved in DNA replication"/>
    <property type="evidence" value="ECO:0007669"/>
    <property type="project" value="TreeGrafter"/>
</dbReference>
<keyword evidence="5 10" id="KW-0808">Transferase</keyword>
<reference evidence="14 15" key="1">
    <citation type="submission" date="2017-01" db="EMBL/GenBank/DDBJ databases">
        <authorList>
            <person name="Varghese N."/>
            <person name="Submissions S."/>
        </authorList>
    </citation>
    <scope>NUCLEOTIDE SEQUENCE [LARGE SCALE GENOMIC DNA]</scope>
    <source>
        <strain evidence="14 15">ATCC 35905</strain>
    </source>
</reference>
<evidence type="ECO:0000256" key="9">
    <source>
        <dbReference type="ARBA" id="ARBA00023125"/>
    </source>
</evidence>
<dbReference type="InterPro" id="IPR022634">
    <property type="entry name" value="DNA_polIII_beta_N"/>
</dbReference>
<feature type="domain" description="DNA polymerase III beta sliding clamp central" evidence="12">
    <location>
        <begin position="162"/>
        <end position="280"/>
    </location>
</feature>
<dbReference type="EMBL" id="FTNE01000007">
    <property type="protein sequence ID" value="SIQ63617.1"/>
    <property type="molecule type" value="Genomic_DNA"/>
</dbReference>
<dbReference type="Pfam" id="PF02768">
    <property type="entry name" value="DNA_pol3_beta_3"/>
    <property type="match status" value="1"/>
</dbReference>
<keyword evidence="6 10" id="KW-0548">Nucleotidyltransferase</keyword>
<evidence type="ECO:0000256" key="6">
    <source>
        <dbReference type="ARBA" id="ARBA00022695"/>
    </source>
</evidence>
<evidence type="ECO:0000313" key="14">
    <source>
        <dbReference type="EMBL" id="SIQ63617.1"/>
    </source>
</evidence>
<dbReference type="SMART" id="SM00480">
    <property type="entry name" value="POL3Bc"/>
    <property type="match status" value="1"/>
</dbReference>
<comment type="caution">
    <text evidence="14">The sequence shown here is derived from an EMBL/GenBank/DDBJ whole genome shotgun (WGS) entry which is preliminary data.</text>
</comment>
<dbReference type="GO" id="GO:0009360">
    <property type="term" value="C:DNA polymerase III complex"/>
    <property type="evidence" value="ECO:0007669"/>
    <property type="project" value="InterPro"/>
</dbReference>
<comment type="function">
    <text evidence="10">Confers DNA tethering and processivity to DNA polymerases and other proteins. Acts as a clamp, forming a ring around DNA (a reaction catalyzed by the clamp-loading complex) which diffuses in an ATP-independent manner freely and bidirectionally along dsDNA. Initially characterized for its ability to contact the catalytic subunit of DNA polymerase III (Pol III), a complex, multichain enzyme responsible for most of the replicative synthesis in bacteria; Pol III exhibits 3'-5' exonuclease proofreading activity. The beta chain is required for initiation of replication as well as for processivity of DNA replication.</text>
</comment>
<dbReference type="PANTHER" id="PTHR30478:SF0">
    <property type="entry name" value="BETA SLIDING CLAMP"/>
    <property type="match status" value="1"/>
</dbReference>
<evidence type="ECO:0000259" key="11">
    <source>
        <dbReference type="Pfam" id="PF00712"/>
    </source>
</evidence>
<evidence type="ECO:0000259" key="13">
    <source>
        <dbReference type="Pfam" id="PF02768"/>
    </source>
</evidence>
<dbReference type="AlphaFoldDB" id="A0A8G2CJY8"/>
<keyword evidence="4 10" id="KW-0963">Cytoplasm</keyword>
<accession>A0A8G2CJY8</accession>
<dbReference type="InterPro" id="IPR022635">
    <property type="entry name" value="DNA_polIII_beta_C"/>
</dbReference>
<dbReference type="InterPro" id="IPR046938">
    <property type="entry name" value="DNA_clamp_sf"/>
</dbReference>
<evidence type="ECO:0000256" key="7">
    <source>
        <dbReference type="ARBA" id="ARBA00022705"/>
    </source>
</evidence>